<evidence type="ECO:0000259" key="1">
    <source>
        <dbReference type="Pfam" id="PF09651"/>
    </source>
</evidence>
<accession>A0A1H7ZKJ6</accession>
<dbReference type="Pfam" id="PF09651">
    <property type="entry name" value="Cas_APE2256"/>
    <property type="match status" value="1"/>
</dbReference>
<dbReference type="NCBIfam" id="TIGR02619">
    <property type="entry name" value="putative CRISPR-associated protein, APE2256 family"/>
    <property type="match status" value="1"/>
</dbReference>
<gene>
    <name evidence="2" type="ORF">SAMN04489760_12443</name>
</gene>
<dbReference type="InterPro" id="IPR013442">
    <property type="entry name" value="SSO1393-like"/>
</dbReference>
<name>A0A1H7ZKJ6_9BACT</name>
<dbReference type="STRING" id="43775.SAMN04489760_12443"/>
<sequence length="370" mass="41765">MRDILICTVGTSLKNNISGQNESPLYSLLMADNARGVALELLKHSPEDRLNGAEINSIHSIIAGKRLDRLDNLIFLVSDTPDGSLTGRILSQVYENPRNAERFESVSVKTIDGLTDQDVKRFRNDGLRNLVRLIGQQARLHGSERIVINATGGYKAQISFAGMIGQALEIPVCYLFERFSEVIELPPQPVSLDLAFWLDHVELFFDLEDGIESDGPFNQPDERFATILDTVQVEKRWLTILSPTGQLFHESLRHRFTLSSSTILPPDSGIKPEHKKIRYEDDNRGKHKGLEIFLNKVRESPFVKEIYTHYYNPSLNVPIRFRKSTKDPRHQLEGIFSNAGATTKFDIITTAQNSRQMQACIAELNDSFAA</sequence>
<keyword evidence="3" id="KW-1185">Reference proteome</keyword>
<protein>
    <submittedName>
        <fullName evidence="2">Putative CRISPR-associated protein, APE2256 family</fullName>
    </submittedName>
</protein>
<dbReference type="CDD" id="cd09742">
    <property type="entry name" value="Csm6_III-A"/>
    <property type="match status" value="1"/>
</dbReference>
<dbReference type="RefSeq" id="WP_175476552.1">
    <property type="nucleotide sequence ID" value="NZ_FOBS01000024.1"/>
</dbReference>
<evidence type="ECO:0000313" key="3">
    <source>
        <dbReference type="Proteomes" id="UP000198744"/>
    </source>
</evidence>
<dbReference type="EMBL" id="FOBS01000024">
    <property type="protein sequence ID" value="SEM58761.1"/>
    <property type="molecule type" value="Genomic_DNA"/>
</dbReference>
<dbReference type="Gene3D" id="3.40.50.10770">
    <property type="entry name" value="Hypothetical protein VC1899 like domain (Restriction endonuclease-like)"/>
    <property type="match status" value="1"/>
</dbReference>
<reference evidence="2 3" key="1">
    <citation type="submission" date="2016-10" db="EMBL/GenBank/DDBJ databases">
        <authorList>
            <person name="de Groot N.N."/>
        </authorList>
    </citation>
    <scope>NUCLEOTIDE SEQUENCE [LARGE SCALE GENOMIC DNA]</scope>
    <source>
        <strain evidence="2 3">DSM 8423</strain>
    </source>
</reference>
<dbReference type="AlphaFoldDB" id="A0A1H7ZKJ6"/>
<feature type="domain" description="CRISPR system ring nuclease SSO1393-like" evidence="1">
    <location>
        <begin position="51"/>
        <end position="187"/>
    </location>
</feature>
<organism evidence="2 3">
    <name type="scientific">Syntrophus gentianae</name>
    <dbReference type="NCBI Taxonomy" id="43775"/>
    <lineage>
        <taxon>Bacteria</taxon>
        <taxon>Pseudomonadati</taxon>
        <taxon>Thermodesulfobacteriota</taxon>
        <taxon>Syntrophia</taxon>
        <taxon>Syntrophales</taxon>
        <taxon>Syntrophaceae</taxon>
        <taxon>Syntrophus</taxon>
    </lineage>
</organism>
<proteinExistence type="predicted"/>
<evidence type="ECO:0000313" key="2">
    <source>
        <dbReference type="EMBL" id="SEM58761.1"/>
    </source>
</evidence>
<dbReference type="Proteomes" id="UP000198744">
    <property type="component" value="Unassembled WGS sequence"/>
</dbReference>